<feature type="region of interest" description="Disordered" evidence="1">
    <location>
        <begin position="120"/>
        <end position="197"/>
    </location>
</feature>
<dbReference type="Proteomes" id="UP000309033">
    <property type="component" value="Unassembled WGS sequence"/>
</dbReference>
<dbReference type="EMBL" id="VANP01000003">
    <property type="protein sequence ID" value="TLP62115.1"/>
    <property type="molecule type" value="Genomic_DNA"/>
</dbReference>
<reference evidence="2" key="1">
    <citation type="submission" date="2019-05" db="EMBL/GenBank/DDBJ databases">
        <title>Isolation, diversity and antifungal activity of Actinobacteria from wheat.</title>
        <authorList>
            <person name="Yu B."/>
        </authorList>
    </citation>
    <scope>NUCLEOTIDE SEQUENCE [LARGE SCALE GENOMIC DNA]</scope>
    <source>
        <strain evidence="2">NEAU-HEGS1-5</strain>
    </source>
</reference>
<evidence type="ECO:0000256" key="1">
    <source>
        <dbReference type="SAM" id="MobiDB-lite"/>
    </source>
</evidence>
<sequence>MMIVLRKLFRHRARPSSTPSEDQVIAWAQEVLWKPDDRWVLFRNGTVVFQRHLPPGNVEQEARKFLRSKGHVVPGTHLGDFSVYDARPEGWLVAGHQDGIATYVHPSETDTDAHLRVGLLGRTKREKDDTSSASGTAMDGTQRPRIAESTPAFAGSGRSAVSSARADPVSARARPGPSGVGRGRRMRNRLPAARVST</sequence>
<dbReference type="OrthoDB" id="1447403at2"/>
<dbReference type="AlphaFoldDB" id="A0A5R8Z9Z9"/>
<protein>
    <submittedName>
        <fullName evidence="2">Uncharacterized protein</fullName>
    </submittedName>
</protein>
<comment type="caution">
    <text evidence="2">The sequence shown here is derived from an EMBL/GenBank/DDBJ whole genome shotgun (WGS) entry which is preliminary data.</text>
</comment>
<organism evidence="2 3">
    <name type="scientific">Microbispora triticiradicis</name>
    <dbReference type="NCBI Taxonomy" id="2200763"/>
    <lineage>
        <taxon>Bacteria</taxon>
        <taxon>Bacillati</taxon>
        <taxon>Actinomycetota</taxon>
        <taxon>Actinomycetes</taxon>
        <taxon>Streptosporangiales</taxon>
        <taxon>Streptosporangiaceae</taxon>
        <taxon>Microbispora</taxon>
    </lineage>
</organism>
<accession>A0A5R8Z9Z9</accession>
<keyword evidence="3" id="KW-1185">Reference proteome</keyword>
<evidence type="ECO:0000313" key="3">
    <source>
        <dbReference type="Proteomes" id="UP000309033"/>
    </source>
</evidence>
<gene>
    <name evidence="2" type="ORF">FED44_09060</name>
</gene>
<proteinExistence type="predicted"/>
<feature type="compositionally biased region" description="Low complexity" evidence="1">
    <location>
        <begin position="154"/>
        <end position="177"/>
    </location>
</feature>
<name>A0A5R8Z9Z9_9ACTN</name>
<evidence type="ECO:0000313" key="2">
    <source>
        <dbReference type="EMBL" id="TLP62115.1"/>
    </source>
</evidence>